<sequence length="439" mass="50046">MRDLADARAELARLQHRELELVQELSDVRKDVAAQKVAIEVLIKSRAVPYINRLPNELLAQIFLLIKYRRASLADVLRRWQAVIMDTPGIWSWIDLDDYFRSRALRWDLERSRPVPLSVSVGRRMSELDDVLSHANRLRTLAIPGSTEKILKRLYLIKLPSLHHLFVTGGGLSVDPLLMTCSYAPALKHLELHKWKVPSHRALSQFIAAEPLEELSLVDVTASDDEFHSMHFPSLQRLALDIRLPMSFLDAIVAPKLAYFCFTANRFAKSLYGESIDESKFNNVSHLSFAATQYTGTVNVHALEISERLCHIFRGTRYATIHVNYVSTLFSDRGPVDLCWTFLESLEIQDITPRSIKPLECLLDWLRWRENSGQPKLHLKLVSRGPNANSLMTLNTSHRTLRECCASVVLDGVPTPSQMCLFTSSDSLSNPLDIFRCQY</sequence>
<reference evidence="1 2" key="1">
    <citation type="submission" date="2014-04" db="EMBL/GenBank/DDBJ databases">
        <authorList>
            <consortium name="DOE Joint Genome Institute"/>
            <person name="Kuo A."/>
            <person name="Kohler A."/>
            <person name="Costa M.D."/>
            <person name="Nagy L.G."/>
            <person name="Floudas D."/>
            <person name="Copeland A."/>
            <person name="Barry K.W."/>
            <person name="Cichocki N."/>
            <person name="Veneault-Fourrey C."/>
            <person name="LaButti K."/>
            <person name="Lindquist E.A."/>
            <person name="Lipzen A."/>
            <person name="Lundell T."/>
            <person name="Morin E."/>
            <person name="Murat C."/>
            <person name="Sun H."/>
            <person name="Tunlid A."/>
            <person name="Henrissat B."/>
            <person name="Grigoriev I.V."/>
            <person name="Hibbett D.S."/>
            <person name="Martin F."/>
            <person name="Nordberg H.P."/>
            <person name="Cantor M.N."/>
            <person name="Hua S.X."/>
        </authorList>
    </citation>
    <scope>NUCLEOTIDE SEQUENCE [LARGE SCALE GENOMIC DNA]</scope>
    <source>
        <strain evidence="1 2">Marx 270</strain>
    </source>
</reference>
<dbReference type="InterPro" id="IPR032675">
    <property type="entry name" value="LRR_dom_sf"/>
</dbReference>
<evidence type="ECO:0000313" key="2">
    <source>
        <dbReference type="Proteomes" id="UP000054217"/>
    </source>
</evidence>
<dbReference type="OrthoDB" id="2640428at2759"/>
<dbReference type="EMBL" id="KN831956">
    <property type="protein sequence ID" value="KIO08697.1"/>
    <property type="molecule type" value="Genomic_DNA"/>
</dbReference>
<keyword evidence="2" id="KW-1185">Reference proteome</keyword>
<proteinExistence type="predicted"/>
<gene>
    <name evidence="1" type="ORF">M404DRAFT_996940</name>
</gene>
<accession>A0A0C3KGH1</accession>
<protein>
    <submittedName>
        <fullName evidence="1">Uncharacterized protein</fullName>
    </submittedName>
</protein>
<organism evidence="1 2">
    <name type="scientific">Pisolithus tinctorius Marx 270</name>
    <dbReference type="NCBI Taxonomy" id="870435"/>
    <lineage>
        <taxon>Eukaryota</taxon>
        <taxon>Fungi</taxon>
        <taxon>Dikarya</taxon>
        <taxon>Basidiomycota</taxon>
        <taxon>Agaricomycotina</taxon>
        <taxon>Agaricomycetes</taxon>
        <taxon>Agaricomycetidae</taxon>
        <taxon>Boletales</taxon>
        <taxon>Sclerodermatineae</taxon>
        <taxon>Pisolithaceae</taxon>
        <taxon>Pisolithus</taxon>
    </lineage>
</organism>
<dbReference type="Gene3D" id="3.80.10.10">
    <property type="entry name" value="Ribonuclease Inhibitor"/>
    <property type="match status" value="1"/>
</dbReference>
<dbReference type="InParanoid" id="A0A0C3KGH1"/>
<dbReference type="SUPFAM" id="SSF81383">
    <property type="entry name" value="F-box domain"/>
    <property type="match status" value="1"/>
</dbReference>
<dbReference type="Proteomes" id="UP000054217">
    <property type="component" value="Unassembled WGS sequence"/>
</dbReference>
<dbReference type="SUPFAM" id="SSF52058">
    <property type="entry name" value="L domain-like"/>
    <property type="match status" value="1"/>
</dbReference>
<dbReference type="HOGENOM" id="CLU_023752_1_0_1"/>
<dbReference type="InterPro" id="IPR036047">
    <property type="entry name" value="F-box-like_dom_sf"/>
</dbReference>
<dbReference type="AlphaFoldDB" id="A0A0C3KGH1"/>
<evidence type="ECO:0000313" key="1">
    <source>
        <dbReference type="EMBL" id="KIO08697.1"/>
    </source>
</evidence>
<name>A0A0C3KGH1_PISTI</name>
<reference evidence="2" key="2">
    <citation type="submission" date="2015-01" db="EMBL/GenBank/DDBJ databases">
        <title>Evolutionary Origins and Diversification of the Mycorrhizal Mutualists.</title>
        <authorList>
            <consortium name="DOE Joint Genome Institute"/>
            <consortium name="Mycorrhizal Genomics Consortium"/>
            <person name="Kohler A."/>
            <person name="Kuo A."/>
            <person name="Nagy L.G."/>
            <person name="Floudas D."/>
            <person name="Copeland A."/>
            <person name="Barry K.W."/>
            <person name="Cichocki N."/>
            <person name="Veneault-Fourrey C."/>
            <person name="LaButti K."/>
            <person name="Lindquist E.A."/>
            <person name="Lipzen A."/>
            <person name="Lundell T."/>
            <person name="Morin E."/>
            <person name="Murat C."/>
            <person name="Riley R."/>
            <person name="Ohm R."/>
            <person name="Sun H."/>
            <person name="Tunlid A."/>
            <person name="Henrissat B."/>
            <person name="Grigoriev I.V."/>
            <person name="Hibbett D.S."/>
            <person name="Martin F."/>
        </authorList>
    </citation>
    <scope>NUCLEOTIDE SEQUENCE [LARGE SCALE GENOMIC DNA]</scope>
    <source>
        <strain evidence="2">Marx 270</strain>
    </source>
</reference>
<dbReference type="STRING" id="870435.A0A0C3KGH1"/>